<evidence type="ECO:0000313" key="5">
    <source>
        <dbReference type="EMBL" id="MDX8145020.1"/>
    </source>
</evidence>
<keyword evidence="5" id="KW-0347">Helicase</keyword>
<dbReference type="RefSeq" id="WP_319977174.1">
    <property type="nucleotide sequence ID" value="NZ_JAXAVU010000010.1"/>
</dbReference>
<dbReference type="Pfam" id="PF09369">
    <property type="entry name" value="MZB"/>
    <property type="match status" value="1"/>
</dbReference>
<dbReference type="Proteomes" id="UP001285352">
    <property type="component" value="Unassembled WGS sequence"/>
</dbReference>
<feature type="domain" description="Helicase C-terminal" evidence="4">
    <location>
        <begin position="979"/>
        <end position="1142"/>
    </location>
</feature>
<feature type="domain" description="Helicase ATP-binding" evidence="3">
    <location>
        <begin position="95"/>
        <end position="310"/>
    </location>
</feature>
<organism evidence="5 6">
    <name type="scientific">Lentzea sokolovensis</name>
    <dbReference type="NCBI Taxonomy" id="3095429"/>
    <lineage>
        <taxon>Bacteria</taxon>
        <taxon>Bacillati</taxon>
        <taxon>Actinomycetota</taxon>
        <taxon>Actinomycetes</taxon>
        <taxon>Pseudonocardiales</taxon>
        <taxon>Pseudonocardiaceae</taxon>
        <taxon>Lentzea</taxon>
    </lineage>
</organism>
<comment type="caution">
    <text evidence="5">The sequence shown here is derived from an EMBL/GenBank/DDBJ whole genome shotgun (WGS) entry which is preliminary data.</text>
</comment>
<proteinExistence type="predicted"/>
<dbReference type="InterPro" id="IPR014001">
    <property type="entry name" value="Helicase_ATP-bd"/>
</dbReference>
<keyword evidence="2" id="KW-0067">ATP-binding</keyword>
<dbReference type="Pfam" id="PF00270">
    <property type="entry name" value="DEAD"/>
    <property type="match status" value="1"/>
</dbReference>
<keyword evidence="1" id="KW-0547">Nucleotide-binding</keyword>
<keyword evidence="5" id="KW-0378">Hydrolase</keyword>
<dbReference type="SUPFAM" id="SSF52540">
    <property type="entry name" value="P-loop containing nucleoside triphosphate hydrolases"/>
    <property type="match status" value="2"/>
</dbReference>
<dbReference type="InterPro" id="IPR018973">
    <property type="entry name" value="MZB"/>
</dbReference>
<dbReference type="InterPro" id="IPR001650">
    <property type="entry name" value="Helicase_C-like"/>
</dbReference>
<dbReference type="Gene3D" id="3.40.50.300">
    <property type="entry name" value="P-loop containing nucleotide triphosphate hydrolases"/>
    <property type="match status" value="2"/>
</dbReference>
<dbReference type="PANTHER" id="PTHR47957:SF3">
    <property type="entry name" value="ATP-DEPENDENT HELICASE HRQ1"/>
    <property type="match status" value="1"/>
</dbReference>
<dbReference type="SMART" id="SM00487">
    <property type="entry name" value="DEXDc"/>
    <property type="match status" value="1"/>
</dbReference>
<dbReference type="SMART" id="SM00490">
    <property type="entry name" value="HELICc"/>
    <property type="match status" value="1"/>
</dbReference>
<dbReference type="PROSITE" id="PS51194">
    <property type="entry name" value="HELICASE_CTER"/>
    <property type="match status" value="1"/>
</dbReference>
<dbReference type="InterPro" id="IPR027417">
    <property type="entry name" value="P-loop_NTPase"/>
</dbReference>
<dbReference type="EMBL" id="JAXAVU010000010">
    <property type="protein sequence ID" value="MDX8145020.1"/>
    <property type="molecule type" value="Genomic_DNA"/>
</dbReference>
<evidence type="ECO:0000256" key="1">
    <source>
        <dbReference type="ARBA" id="ARBA00022741"/>
    </source>
</evidence>
<dbReference type="Pfam" id="PF00271">
    <property type="entry name" value="Helicase_C"/>
    <property type="match status" value="1"/>
</dbReference>
<dbReference type="PANTHER" id="PTHR47957">
    <property type="entry name" value="ATP-DEPENDENT HELICASE HRQ1"/>
    <property type="match status" value="1"/>
</dbReference>
<gene>
    <name evidence="5" type="ORF">SK854_23120</name>
</gene>
<dbReference type="InterPro" id="IPR011545">
    <property type="entry name" value="DEAD/DEAH_box_helicase_dom"/>
</dbReference>
<evidence type="ECO:0000259" key="4">
    <source>
        <dbReference type="PROSITE" id="PS51194"/>
    </source>
</evidence>
<protein>
    <submittedName>
        <fullName evidence="5">DEAD/DEAH box helicase</fullName>
    </submittedName>
</protein>
<evidence type="ECO:0000256" key="2">
    <source>
        <dbReference type="ARBA" id="ARBA00022840"/>
    </source>
</evidence>
<reference evidence="5 6" key="1">
    <citation type="submission" date="2023-11" db="EMBL/GenBank/DDBJ databases">
        <title>Lentzea sokolovensis, sp. nov., Lentzea kristufkii, sp. nov., and Lentzea miocenensis, sp. nov., rare actinobacteria from Sokolov Coal Basin, Miocene lacustrine sediment, Czech Republic.</title>
        <authorList>
            <person name="Lara A."/>
            <person name="Kotroba L."/>
            <person name="Nouioui I."/>
            <person name="Neumann-Schaal M."/>
            <person name="Mast Y."/>
            <person name="Chronakova A."/>
        </authorList>
    </citation>
    <scope>NUCLEOTIDE SEQUENCE [LARGE SCALE GENOMIC DNA]</scope>
    <source>
        <strain evidence="5 6">BCCO 10_0061</strain>
    </source>
</reference>
<sequence>MSELLPGIQAPAVQDGILDYLSTTFALADEEARVALVDFLANRENGIFKGPYLRVRLPFKAADEGWRDTLEWYEGFTPYGHQAAAFARLSSFDLGEPRSRPLPTLVTTGTGSGKTESFLYPIIDHVVRARRRGIAGTKALILYPMNALANDQAQRLAALLSAHEELAGVTAAIFTGEQGPQRSKVSKDGLITRREVIRSDPPDILLTNYKMLDQMLLREADARIWEKSATSLQYLVLDEFHTYDGAQGTDVSMLLRRLGLALKSYWSADAFTEIERARPLGIITPVATSATLGDKGDPEAMLDFARTVFGEEFDESSVVTEARLTVDEWKGHAARIEPRVDHEAVKNAVERASGLTDGRAIAEAVLGRLFVTTAGGSPVLTRATPEELLTLAKAHPFTHALTGLAERACPISELAEHLLPTFVTDEQSRQTAETFVLLFCAALSHVRKVAGRAALSIDLHLWVRELTRIDRVAVGSPQYLWSDDTHLGDSALDAEGIGAPAFPAVFCRHCGRSGWAVLRAPVGGFDLTAAESNDIRLARLTDDQEFRVLIHAPAEAEAANSGDRSGQHNPDEPRLSWFHTTERRVFAERPEDDAEVAASRVLPVLAHTGPLAGSLSVNDTCPSCMQKDGIRFLGSAIATLLSVALSTIFGSNELDKGEKKALIFTDSVQDAAHRAGFIQSRSHSLTLRAVLRGAVGDALVSLDVLVDRALQQAGDDSHLRYRLIPPDFADRTQFEAFWRREKQSQVPAAVRRRVKRRLVLDTVLEFGLQSRVGRTLELTGSLAAEVDISRAVMLKVATEVEKAVGPEHFEGMGLTDDQRIGWVRGVVERMRTDGAIEHEWFRKYQVEDGRRYSIWGGRPRSDGMPAFPRGRGAPAYPRAGGGGGVRDSDLVSVGSSQSWYAVWTARVLTCTPHEGASLSVALLNQLAALDVIKTVNTNSGGQVYELPQSGVLVGPVEDEGYRRGRYLLACDVCGAEVPGTNRVVEELDGLPCFVARCNGTLIRAVGQPDNFYRQLYQAFDITRVVAREHTSLLDDLIRLNYETQFKSSSRNPQAPNVLVATPTLEMGIDIGDLSTVMLASLPRSVASYLQRVGRAGRLTGSALNLAFVSGRGEQLPRLGDPLSVVNGQVRPPATYIDAEEILRRQYLASVADQLARSVDAPHPTSATQAIGSVDPESFLRALIEGAESPASLEAFLSSLDTLTEQARSRLKQWATPVSGPLSSQLSVHLHARRHHWAGEVETLKHRIREIQTSLPELQERAALPAATEDDKVAFRTARAALRLARKQLADLQGDYWIGVLEEQGIFPNYTLLDDSVTLDVTLSWIDPDTQEYMSEPATFNRGASAALREFAPGATFYARGYKIQIDAVDLGSEGEAIHSWVFCPSCGYGRPLDGGSRPTACPRCGDPAISDVRQIIDVVELERVSSAMRREEAAIDDGRDERERTSFQIVTAADVDEPRHQWFIENYPFGLKHLTNMTIRWLNVGKLSDPGAGPRVLSGEEYAAPLFRVCSGCGKVDSRTGQNSAAEHRPWCGYRNTTQESIRRVALARTLRTEAVVIQLPATISIGDRFAVPSLLAALQLGLREHLGGAPDHLAFEKIVDPYLSDGTENRDAILIHDTVPGGTGYLAELADPARFYALLFRAWILVRDCPCKDEGRASCHRCLSPFINSFTQKHVSRVAAERHLRTILLAGASEGAPAGRLSWEVTEKQTSAYDPETHIEQKFRKLLHKRLIEGLGASVLEQPGPNGNRWTINPGGDRTWVMEPQLALGAVKPDFVFYSNDQNVPRLALFCDGWQFHASPVINRIADDAAKRAALRDQGYVVLGLTWQDLVDAEAGTSAPPQWFSEARWPQVVTATNGKLKPGLLDIVRGGPIDFLVQWISRPDPDGIAALAEAVPLLLAGSGQVGKASGAENLADLARSAHDTAVLPMAGDRRVWMWRHNTVTAVARNIAAQGNGTEVVVILDDRDDRLGQDHKHAWREWIRLANLLNRRDQPYEVTAYSLATAPTAKTASGSVELPEPWSALYRSAVSEAEKSMIAQLAKTDAPAPELGFETASGLPIDISWPALRVAVNLHLEQEDRDELAEDGWTLVEAEPEAILHVLATVGGR</sequence>
<evidence type="ECO:0000313" key="6">
    <source>
        <dbReference type="Proteomes" id="UP001285352"/>
    </source>
</evidence>
<keyword evidence="6" id="KW-1185">Reference proteome</keyword>
<dbReference type="PROSITE" id="PS51192">
    <property type="entry name" value="HELICASE_ATP_BIND_1"/>
    <property type="match status" value="1"/>
</dbReference>
<dbReference type="GO" id="GO:0004386">
    <property type="term" value="F:helicase activity"/>
    <property type="evidence" value="ECO:0007669"/>
    <property type="project" value="UniProtKB-KW"/>
</dbReference>
<name>A0ABU4V0J5_9PSEU</name>
<evidence type="ECO:0000259" key="3">
    <source>
        <dbReference type="PROSITE" id="PS51192"/>
    </source>
</evidence>
<accession>A0ABU4V0J5</accession>